<accession>A0AAD4BIX8</accession>
<dbReference type="Proteomes" id="UP001194468">
    <property type="component" value="Unassembled WGS sequence"/>
</dbReference>
<evidence type="ECO:0000313" key="2">
    <source>
        <dbReference type="EMBL" id="KAF8431621.1"/>
    </source>
</evidence>
<dbReference type="EMBL" id="WHUW01000048">
    <property type="protein sequence ID" value="KAF8431621.1"/>
    <property type="molecule type" value="Genomic_DNA"/>
</dbReference>
<dbReference type="AlphaFoldDB" id="A0AAD4BIX8"/>
<gene>
    <name evidence="2" type="ORF">L210DRAFT_3560138</name>
</gene>
<evidence type="ECO:0000256" key="1">
    <source>
        <dbReference type="SAM" id="MobiDB-lite"/>
    </source>
</evidence>
<evidence type="ECO:0000313" key="3">
    <source>
        <dbReference type="Proteomes" id="UP001194468"/>
    </source>
</evidence>
<sequence length="70" mass="7826">MHGHYHAPPDAHGAPVVHPRSPPRPLASPFRCAWPTHSTLPHFVCTPPLPSHPCPHIVALATAMWQRRRH</sequence>
<feature type="region of interest" description="Disordered" evidence="1">
    <location>
        <begin position="1"/>
        <end position="22"/>
    </location>
</feature>
<feature type="non-terminal residue" evidence="2">
    <location>
        <position position="70"/>
    </location>
</feature>
<reference evidence="2" key="1">
    <citation type="submission" date="2019-10" db="EMBL/GenBank/DDBJ databases">
        <authorList>
            <consortium name="DOE Joint Genome Institute"/>
            <person name="Kuo A."/>
            <person name="Miyauchi S."/>
            <person name="Kiss E."/>
            <person name="Drula E."/>
            <person name="Kohler A."/>
            <person name="Sanchez-Garcia M."/>
            <person name="Andreopoulos B."/>
            <person name="Barry K.W."/>
            <person name="Bonito G."/>
            <person name="Buee M."/>
            <person name="Carver A."/>
            <person name="Chen C."/>
            <person name="Cichocki N."/>
            <person name="Clum A."/>
            <person name="Culley D."/>
            <person name="Crous P.W."/>
            <person name="Fauchery L."/>
            <person name="Girlanda M."/>
            <person name="Hayes R."/>
            <person name="Keri Z."/>
            <person name="LaButti K."/>
            <person name="Lipzen A."/>
            <person name="Lombard V."/>
            <person name="Magnuson J."/>
            <person name="Maillard F."/>
            <person name="Morin E."/>
            <person name="Murat C."/>
            <person name="Nolan M."/>
            <person name="Ohm R."/>
            <person name="Pangilinan J."/>
            <person name="Pereira M."/>
            <person name="Perotto S."/>
            <person name="Peter M."/>
            <person name="Riley R."/>
            <person name="Sitrit Y."/>
            <person name="Stielow B."/>
            <person name="Szollosi G."/>
            <person name="Zifcakova L."/>
            <person name="Stursova M."/>
            <person name="Spatafora J.W."/>
            <person name="Tedersoo L."/>
            <person name="Vaario L.-M."/>
            <person name="Yamada A."/>
            <person name="Yan M."/>
            <person name="Wang P."/>
            <person name="Xu J."/>
            <person name="Bruns T."/>
            <person name="Baldrian P."/>
            <person name="Vilgalys R."/>
            <person name="Henrissat B."/>
            <person name="Grigoriev I.V."/>
            <person name="Hibbett D."/>
            <person name="Nagy L.G."/>
            <person name="Martin F.M."/>
        </authorList>
    </citation>
    <scope>NUCLEOTIDE SEQUENCE</scope>
    <source>
        <strain evidence="2">BED1</strain>
    </source>
</reference>
<keyword evidence="3" id="KW-1185">Reference proteome</keyword>
<comment type="caution">
    <text evidence="2">The sequence shown here is derived from an EMBL/GenBank/DDBJ whole genome shotgun (WGS) entry which is preliminary data.</text>
</comment>
<proteinExistence type="predicted"/>
<organism evidence="2 3">
    <name type="scientific">Boletus edulis BED1</name>
    <dbReference type="NCBI Taxonomy" id="1328754"/>
    <lineage>
        <taxon>Eukaryota</taxon>
        <taxon>Fungi</taxon>
        <taxon>Dikarya</taxon>
        <taxon>Basidiomycota</taxon>
        <taxon>Agaricomycotina</taxon>
        <taxon>Agaricomycetes</taxon>
        <taxon>Agaricomycetidae</taxon>
        <taxon>Boletales</taxon>
        <taxon>Boletineae</taxon>
        <taxon>Boletaceae</taxon>
        <taxon>Boletoideae</taxon>
        <taxon>Boletus</taxon>
    </lineage>
</organism>
<name>A0AAD4BIX8_BOLED</name>
<reference evidence="2" key="2">
    <citation type="journal article" date="2020" name="Nat. Commun.">
        <title>Large-scale genome sequencing of mycorrhizal fungi provides insights into the early evolution of symbiotic traits.</title>
        <authorList>
            <person name="Miyauchi S."/>
            <person name="Kiss E."/>
            <person name="Kuo A."/>
            <person name="Drula E."/>
            <person name="Kohler A."/>
            <person name="Sanchez-Garcia M."/>
            <person name="Morin E."/>
            <person name="Andreopoulos B."/>
            <person name="Barry K.W."/>
            <person name="Bonito G."/>
            <person name="Buee M."/>
            <person name="Carver A."/>
            <person name="Chen C."/>
            <person name="Cichocki N."/>
            <person name="Clum A."/>
            <person name="Culley D."/>
            <person name="Crous P.W."/>
            <person name="Fauchery L."/>
            <person name="Girlanda M."/>
            <person name="Hayes R.D."/>
            <person name="Keri Z."/>
            <person name="LaButti K."/>
            <person name="Lipzen A."/>
            <person name="Lombard V."/>
            <person name="Magnuson J."/>
            <person name="Maillard F."/>
            <person name="Murat C."/>
            <person name="Nolan M."/>
            <person name="Ohm R.A."/>
            <person name="Pangilinan J."/>
            <person name="Pereira M.F."/>
            <person name="Perotto S."/>
            <person name="Peter M."/>
            <person name="Pfister S."/>
            <person name="Riley R."/>
            <person name="Sitrit Y."/>
            <person name="Stielow J.B."/>
            <person name="Szollosi G."/>
            <person name="Zifcakova L."/>
            <person name="Stursova M."/>
            <person name="Spatafora J.W."/>
            <person name="Tedersoo L."/>
            <person name="Vaario L.M."/>
            <person name="Yamada A."/>
            <person name="Yan M."/>
            <person name="Wang P."/>
            <person name="Xu J."/>
            <person name="Bruns T."/>
            <person name="Baldrian P."/>
            <person name="Vilgalys R."/>
            <person name="Dunand C."/>
            <person name="Henrissat B."/>
            <person name="Grigoriev I.V."/>
            <person name="Hibbett D."/>
            <person name="Nagy L.G."/>
            <person name="Martin F.M."/>
        </authorList>
    </citation>
    <scope>NUCLEOTIDE SEQUENCE</scope>
    <source>
        <strain evidence="2">BED1</strain>
    </source>
</reference>
<protein>
    <submittedName>
        <fullName evidence="2">Uncharacterized protein</fullName>
    </submittedName>
</protein>